<dbReference type="InterPro" id="IPR036316">
    <property type="entry name" value="Pili_assmbl_chap_C_dom_sf"/>
</dbReference>
<gene>
    <name evidence="9" type="ORF">ABFV38_18445</name>
</gene>
<keyword evidence="5" id="KW-0143">Chaperone</keyword>
<dbReference type="InterPro" id="IPR016147">
    <property type="entry name" value="Pili_assmbl_chaperone_N"/>
</dbReference>
<evidence type="ECO:0000256" key="1">
    <source>
        <dbReference type="ARBA" id="ARBA00004418"/>
    </source>
</evidence>
<accession>A0AAU7FUS6</accession>
<proteinExistence type="inferred from homology"/>
<dbReference type="SUPFAM" id="SSF49584">
    <property type="entry name" value="Periplasmic chaperone C-domain"/>
    <property type="match status" value="1"/>
</dbReference>
<evidence type="ECO:0000256" key="6">
    <source>
        <dbReference type="SAM" id="SignalP"/>
    </source>
</evidence>
<dbReference type="InterPro" id="IPR001829">
    <property type="entry name" value="Pili_assmbl_chaperone_bac"/>
</dbReference>
<comment type="subcellular location">
    <subcellularLocation>
        <location evidence="1">Periplasm</location>
    </subcellularLocation>
</comment>
<dbReference type="Pfam" id="PF00345">
    <property type="entry name" value="PapD_N"/>
    <property type="match status" value="1"/>
</dbReference>
<dbReference type="PANTHER" id="PTHR30251:SF1">
    <property type="entry name" value="FIMBRIAL CHAPARONE"/>
    <property type="match status" value="1"/>
</dbReference>
<dbReference type="SUPFAM" id="SSF49354">
    <property type="entry name" value="PapD-like"/>
    <property type="match status" value="1"/>
</dbReference>
<evidence type="ECO:0000259" key="7">
    <source>
        <dbReference type="Pfam" id="PF00345"/>
    </source>
</evidence>
<keyword evidence="4" id="KW-0574">Periplasm</keyword>
<reference evidence="9" key="1">
    <citation type="submission" date="2024-05" db="EMBL/GenBank/DDBJ databases">
        <title>Copy number flexibility facilitates heteroresistance to increasing antibiotic pressure and threatens the beta-lactam pipeline.</title>
        <authorList>
            <person name="Choby J.E."/>
            <person name="Weiss D.S."/>
        </authorList>
    </citation>
    <scope>NUCLEOTIDE SEQUENCE</scope>
    <source>
        <strain evidence="9">Mu1197</strain>
    </source>
</reference>
<dbReference type="InterPro" id="IPR008962">
    <property type="entry name" value="PapD-like_sf"/>
</dbReference>
<feature type="domain" description="Pili assembly chaperone C-terminal" evidence="8">
    <location>
        <begin position="164"/>
        <end position="219"/>
    </location>
</feature>
<dbReference type="RefSeq" id="WP_348957735.1">
    <property type="nucleotide sequence ID" value="NZ_CP157375.1"/>
</dbReference>
<comment type="similarity">
    <text evidence="2">Belongs to the periplasmic pilus chaperone family.</text>
</comment>
<dbReference type="GO" id="GO:0030288">
    <property type="term" value="C:outer membrane-bounded periplasmic space"/>
    <property type="evidence" value="ECO:0007669"/>
    <property type="project" value="InterPro"/>
</dbReference>
<dbReference type="InterPro" id="IPR013783">
    <property type="entry name" value="Ig-like_fold"/>
</dbReference>
<dbReference type="InterPro" id="IPR050643">
    <property type="entry name" value="Periplasmic_pilus_chap"/>
</dbReference>
<feature type="signal peptide" evidence="6">
    <location>
        <begin position="1"/>
        <end position="19"/>
    </location>
</feature>
<dbReference type="AlphaFoldDB" id="A0AAU7FUS6"/>
<evidence type="ECO:0000256" key="2">
    <source>
        <dbReference type="ARBA" id="ARBA00007399"/>
    </source>
</evidence>
<organism evidence="9">
    <name type="scientific">Enterobacter cloacae complex sp. Mu1197</name>
    <dbReference type="NCBI Taxonomy" id="3152302"/>
    <lineage>
        <taxon>Bacteria</taxon>
        <taxon>Pseudomonadati</taxon>
        <taxon>Pseudomonadota</taxon>
        <taxon>Gammaproteobacteria</taxon>
        <taxon>Enterobacterales</taxon>
        <taxon>Enterobacteriaceae</taxon>
        <taxon>Enterobacter</taxon>
        <taxon>Enterobacter cloacae complex</taxon>
    </lineage>
</organism>
<evidence type="ECO:0000256" key="5">
    <source>
        <dbReference type="ARBA" id="ARBA00023186"/>
    </source>
</evidence>
<evidence type="ECO:0000256" key="4">
    <source>
        <dbReference type="ARBA" id="ARBA00022764"/>
    </source>
</evidence>
<dbReference type="GO" id="GO:0071555">
    <property type="term" value="P:cell wall organization"/>
    <property type="evidence" value="ECO:0007669"/>
    <property type="project" value="InterPro"/>
</dbReference>
<evidence type="ECO:0000256" key="3">
    <source>
        <dbReference type="ARBA" id="ARBA00022729"/>
    </source>
</evidence>
<keyword evidence="3 6" id="KW-0732">Signal</keyword>
<sequence>MKTLLVGLMLLAPCFASHAGVAIGGTRFVYEEKNPQLNITLENSDARPYLVKTQILQPDTFPGAERGAVSPFVATPPLFVLNGGKQNKIRLVSDGGALAKDKETLFDLVITAIPSSTEKASDNTVQVAIRSHLKLFYRPANLQGNPEKAYQHISWKRDGGGVTVKNPTPFYVTLFGVTVNGNSVNNAGVVAPFGSRKMAWCTEGERCLIQWQSINDFGKTLSIQQITI</sequence>
<name>A0AAU7FUS6_9ENTR</name>
<dbReference type="InterPro" id="IPR016148">
    <property type="entry name" value="Pili_assmbl_chaperone_C"/>
</dbReference>
<dbReference type="EMBL" id="CP157375">
    <property type="protein sequence ID" value="XBM29861.1"/>
    <property type="molecule type" value="Genomic_DNA"/>
</dbReference>
<feature type="domain" description="Pili assembly chaperone N-terminal" evidence="7">
    <location>
        <begin position="20"/>
        <end position="142"/>
    </location>
</feature>
<evidence type="ECO:0000259" key="8">
    <source>
        <dbReference type="Pfam" id="PF02753"/>
    </source>
</evidence>
<dbReference type="Gene3D" id="2.60.40.10">
    <property type="entry name" value="Immunoglobulins"/>
    <property type="match status" value="2"/>
</dbReference>
<feature type="chain" id="PRO_5043941301" evidence="6">
    <location>
        <begin position="20"/>
        <end position="228"/>
    </location>
</feature>
<evidence type="ECO:0000313" key="9">
    <source>
        <dbReference type="EMBL" id="XBM29861.1"/>
    </source>
</evidence>
<dbReference type="PANTHER" id="PTHR30251">
    <property type="entry name" value="PILUS ASSEMBLY CHAPERONE"/>
    <property type="match status" value="1"/>
</dbReference>
<protein>
    <submittedName>
        <fullName evidence="9">Fimbria/pilus periplasmic chaperone</fullName>
    </submittedName>
</protein>
<dbReference type="PRINTS" id="PR00969">
    <property type="entry name" value="CHAPERONPILI"/>
</dbReference>
<dbReference type="Pfam" id="PF02753">
    <property type="entry name" value="PapD_C"/>
    <property type="match status" value="1"/>
</dbReference>